<protein>
    <submittedName>
        <fullName evidence="1">8809_t:CDS:1</fullName>
    </submittedName>
</protein>
<sequence length="54" mass="6448">MVKEKNKLNKDQLENKHELKSVSTDNTLIVIFLDPRFKHFNWTTNGEQDKAYQL</sequence>
<gene>
    <name evidence="1" type="ORF">FWILDA_LOCUS4207</name>
</gene>
<dbReference type="AlphaFoldDB" id="A0A9W4WWX7"/>
<dbReference type="OrthoDB" id="2427034at2759"/>
<reference evidence="1" key="1">
    <citation type="submission" date="2022-08" db="EMBL/GenBank/DDBJ databases">
        <authorList>
            <person name="Kallberg Y."/>
            <person name="Tangrot J."/>
            <person name="Rosling A."/>
        </authorList>
    </citation>
    <scope>NUCLEOTIDE SEQUENCE</scope>
    <source>
        <strain evidence="1">Wild A</strain>
    </source>
</reference>
<organism evidence="1 2">
    <name type="scientific">Funneliformis geosporum</name>
    <dbReference type="NCBI Taxonomy" id="1117311"/>
    <lineage>
        <taxon>Eukaryota</taxon>
        <taxon>Fungi</taxon>
        <taxon>Fungi incertae sedis</taxon>
        <taxon>Mucoromycota</taxon>
        <taxon>Glomeromycotina</taxon>
        <taxon>Glomeromycetes</taxon>
        <taxon>Glomerales</taxon>
        <taxon>Glomeraceae</taxon>
        <taxon>Funneliformis</taxon>
    </lineage>
</organism>
<dbReference type="EMBL" id="CAMKVN010000613">
    <property type="protein sequence ID" value="CAI2169692.1"/>
    <property type="molecule type" value="Genomic_DNA"/>
</dbReference>
<accession>A0A9W4WWX7</accession>
<dbReference type="Proteomes" id="UP001153678">
    <property type="component" value="Unassembled WGS sequence"/>
</dbReference>
<name>A0A9W4WWX7_9GLOM</name>
<comment type="caution">
    <text evidence="1">The sequence shown here is derived from an EMBL/GenBank/DDBJ whole genome shotgun (WGS) entry which is preliminary data.</text>
</comment>
<proteinExistence type="predicted"/>
<evidence type="ECO:0000313" key="2">
    <source>
        <dbReference type="Proteomes" id="UP001153678"/>
    </source>
</evidence>
<evidence type="ECO:0000313" key="1">
    <source>
        <dbReference type="EMBL" id="CAI2169692.1"/>
    </source>
</evidence>
<feature type="non-terminal residue" evidence="1">
    <location>
        <position position="54"/>
    </location>
</feature>
<keyword evidence="2" id="KW-1185">Reference proteome</keyword>